<dbReference type="SUPFAM" id="SSF82171">
    <property type="entry name" value="DPP6 N-terminal domain-like"/>
    <property type="match status" value="1"/>
</dbReference>
<evidence type="ECO:0000313" key="4">
    <source>
        <dbReference type="Proteomes" id="UP000197138"/>
    </source>
</evidence>
<dbReference type="EMBL" id="MTKT01002492">
    <property type="protein sequence ID" value="OWM78868.1"/>
    <property type="molecule type" value="Genomic_DNA"/>
</dbReference>
<dbReference type="PANTHER" id="PTHR14494">
    <property type="entry name" value="ALADIN/ADRACALIN/AAAS"/>
    <property type="match status" value="1"/>
</dbReference>
<evidence type="ECO:0000256" key="2">
    <source>
        <dbReference type="SAM" id="Phobius"/>
    </source>
</evidence>
<dbReference type="Gene3D" id="2.130.10.10">
    <property type="entry name" value="YVTN repeat-like/Quinoprotein amine dehydrogenase"/>
    <property type="match status" value="1"/>
</dbReference>
<keyword evidence="2" id="KW-0812">Transmembrane</keyword>
<reference evidence="4" key="1">
    <citation type="journal article" date="2017" name="Plant J.">
        <title>The pomegranate (Punica granatum L.) genome and the genomics of punicalagin biosynthesis.</title>
        <authorList>
            <person name="Qin G."/>
            <person name="Xu C."/>
            <person name="Ming R."/>
            <person name="Tang H."/>
            <person name="Guyot R."/>
            <person name="Kramer E.M."/>
            <person name="Hu Y."/>
            <person name="Yi X."/>
            <person name="Qi Y."/>
            <person name="Xu X."/>
            <person name="Gao Z."/>
            <person name="Pan H."/>
            <person name="Jian J."/>
            <person name="Tian Y."/>
            <person name="Yue Z."/>
            <person name="Xu Y."/>
        </authorList>
    </citation>
    <scope>NUCLEOTIDE SEQUENCE [LARGE SCALE GENOMIC DNA]</scope>
    <source>
        <strain evidence="4">cv. Dabenzi</strain>
    </source>
</reference>
<feature type="region of interest" description="Disordered" evidence="1">
    <location>
        <begin position="1"/>
        <end position="23"/>
    </location>
</feature>
<feature type="transmembrane region" description="Helical" evidence="2">
    <location>
        <begin position="429"/>
        <end position="448"/>
    </location>
</feature>
<dbReference type="Proteomes" id="UP000197138">
    <property type="component" value="Unassembled WGS sequence"/>
</dbReference>
<gene>
    <name evidence="3" type="ORF">CDL15_Pgr003039</name>
</gene>
<dbReference type="InterPro" id="IPR015943">
    <property type="entry name" value="WD40/YVTN_repeat-like_dom_sf"/>
</dbReference>
<sequence length="569" mass="62695">MRPSPTTSRVKQSVQPERPHFAEGREKLREANSLPKNFTLFSVTESAIGVAVRGRAEARARASGAMPSFPSPGTVTVCEINRDLITADSLSDDRAKETYGKILGMVFSPLPFQSEQLAAPSFSEQEDEQQQEESRVNVESLPMKGVVATLQGFARNYLKRLLNPADVKLLSEVDLHGVSWHQQKHIIAFMSGPNQVLVRDFEDSECKDPSLLIHESQRDVKALEWRPNGGRMLSVACKGGICIWAASYPGNAASVRSGAPSFLGAGTPIRRGLGGISMLKWSPTGDYFFVAKFQCIEKIAWSASGERLAVSFKGGDEVYQGLIAIYDVRRTPVISASLVGFIRGPGDSPKPIAFSFHDKLEQGPLLSVDEFGNILLKSLTFNAETPPIYAYDPADGLASAVEANALTKDRENGRRGLSKFSATPINLSLFYSFIFSILFLVVHLHSCFNRKGTILFFMVAVSKLNGRPIRFHSVSADGLSIDLPFVTPRRVLLTPLAKAAGTDEVILVDSVDSLSDSNEDEILAAGKGLLDAKLQRKLEQKMRMKLTKKARLRRKKLVRRRRMRKKKGQ</sequence>
<dbReference type="AlphaFoldDB" id="A0A218X203"/>
<organism evidence="3 4">
    <name type="scientific">Punica granatum</name>
    <name type="common">Pomegranate</name>
    <dbReference type="NCBI Taxonomy" id="22663"/>
    <lineage>
        <taxon>Eukaryota</taxon>
        <taxon>Viridiplantae</taxon>
        <taxon>Streptophyta</taxon>
        <taxon>Embryophyta</taxon>
        <taxon>Tracheophyta</taxon>
        <taxon>Spermatophyta</taxon>
        <taxon>Magnoliopsida</taxon>
        <taxon>eudicotyledons</taxon>
        <taxon>Gunneridae</taxon>
        <taxon>Pentapetalae</taxon>
        <taxon>rosids</taxon>
        <taxon>malvids</taxon>
        <taxon>Myrtales</taxon>
        <taxon>Lythraceae</taxon>
        <taxon>Punica</taxon>
    </lineage>
</organism>
<proteinExistence type="predicted"/>
<comment type="caution">
    <text evidence="3">The sequence shown here is derived from an EMBL/GenBank/DDBJ whole genome shotgun (WGS) entry which is preliminary data.</text>
</comment>
<evidence type="ECO:0008006" key="5">
    <source>
        <dbReference type="Google" id="ProtNLM"/>
    </source>
</evidence>
<name>A0A218X203_PUNGR</name>
<keyword evidence="2" id="KW-0472">Membrane</keyword>
<dbReference type="InterPro" id="IPR045139">
    <property type="entry name" value="Aladin"/>
</dbReference>
<evidence type="ECO:0000256" key="1">
    <source>
        <dbReference type="SAM" id="MobiDB-lite"/>
    </source>
</evidence>
<keyword evidence="2" id="KW-1133">Transmembrane helix</keyword>
<evidence type="ECO:0000313" key="3">
    <source>
        <dbReference type="EMBL" id="OWM78868.1"/>
    </source>
</evidence>
<accession>A0A218X203</accession>
<protein>
    <recommendedName>
        <fullName evidence="5">Aladin</fullName>
    </recommendedName>
</protein>
<feature type="compositionally biased region" description="Polar residues" evidence="1">
    <location>
        <begin position="1"/>
        <end position="15"/>
    </location>
</feature>
<dbReference type="GO" id="GO:0005643">
    <property type="term" value="C:nuclear pore"/>
    <property type="evidence" value="ECO:0007669"/>
    <property type="project" value="TreeGrafter"/>
</dbReference>
<dbReference type="PANTHER" id="PTHR14494:SF0">
    <property type="entry name" value="ALADIN"/>
    <property type="match status" value="1"/>
</dbReference>
<dbReference type="GO" id="GO:0006913">
    <property type="term" value="P:nucleocytoplasmic transport"/>
    <property type="evidence" value="ECO:0007669"/>
    <property type="project" value="TreeGrafter"/>
</dbReference>